<reference evidence="6" key="4">
    <citation type="submission" date="2019-07" db="EMBL/GenBank/DDBJ databases">
        <authorList>
            <person name="Ross B.D."/>
            <person name="Verster A.J."/>
            <person name="Radey M.C."/>
            <person name="Schmidtke D.T."/>
            <person name="Pope C.E."/>
            <person name="Hoffman L.R."/>
            <person name="Hajjar A."/>
            <person name="Peterson S.B."/>
            <person name="Borenstein E."/>
            <person name="Mougous J.D."/>
        </authorList>
    </citation>
    <scope>NUCLEOTIDE SEQUENCE</scope>
    <source>
        <strain evidence="6">3725 D1 iv</strain>
    </source>
</reference>
<name>A0A139L6L5_BACOV</name>
<protein>
    <submittedName>
        <fullName evidence="5">Pepsin/retropepsin-like aspartic protease family protein</fullName>
    </submittedName>
</protein>
<reference evidence="8 9" key="3">
    <citation type="journal article" date="2019" name="Nat. Med.">
        <title>A library of human gut bacterial isolates paired with longitudinal multiomics data enables mechanistic microbiome research.</title>
        <authorList>
            <person name="Poyet M."/>
            <person name="Groussin M."/>
            <person name="Gibbons S.M."/>
            <person name="Avila-Pacheco J."/>
            <person name="Jiang X."/>
            <person name="Kearney S.M."/>
            <person name="Perrotta A.R."/>
            <person name="Berdy B."/>
            <person name="Zhao S."/>
            <person name="Lieberman T.D."/>
            <person name="Swanson P.K."/>
            <person name="Smith M."/>
            <person name="Roesemann S."/>
            <person name="Alexander J.E."/>
            <person name="Rich S.A."/>
            <person name="Livny J."/>
            <person name="Vlamakis H."/>
            <person name="Clish C."/>
            <person name="Bullock K."/>
            <person name="Deik A."/>
            <person name="Scott J."/>
            <person name="Pierce K.A."/>
            <person name="Xavier R.J."/>
            <person name="Alm E.J."/>
        </authorList>
    </citation>
    <scope>NUCLEOTIDE SEQUENCE [LARGE SCALE GENOMIC DNA]</scope>
    <source>
        <strain evidence="3 11">BIOML-A14</strain>
        <strain evidence="1 9">BIOML-A160</strain>
        <strain evidence="2 8">BIOML-A163</strain>
        <strain evidence="4 10">BIOML-A2</strain>
    </source>
</reference>
<organism evidence="2 8">
    <name type="scientific">Bacteroides ovatus</name>
    <dbReference type="NCBI Taxonomy" id="28116"/>
    <lineage>
        <taxon>Bacteria</taxon>
        <taxon>Pseudomonadati</taxon>
        <taxon>Bacteroidota</taxon>
        <taxon>Bacteroidia</taxon>
        <taxon>Bacteroidales</taxon>
        <taxon>Bacteroidaceae</taxon>
        <taxon>Bacteroides</taxon>
    </lineage>
</organism>
<evidence type="ECO:0000313" key="10">
    <source>
        <dbReference type="Proteomes" id="UP000375690"/>
    </source>
</evidence>
<dbReference type="EMBL" id="VWFC01000016">
    <property type="protein sequence ID" value="KAB1325484.1"/>
    <property type="molecule type" value="Genomic_DNA"/>
</dbReference>
<gene>
    <name evidence="6" type="ORF">DYI28_25805</name>
    <name evidence="4" type="ORF">F3B53_14320</name>
    <name evidence="3" type="ORF">F3B98_12480</name>
    <name evidence="2" type="ORF">F3D71_04900</name>
    <name evidence="1" type="ORF">F3F25_10260</name>
    <name evidence="5" type="ORF">PO382_22815</name>
</gene>
<dbReference type="AlphaFoldDB" id="A0A139L6L5"/>
<dbReference type="Proteomes" id="UP000318823">
    <property type="component" value="Chromosome"/>
</dbReference>
<dbReference type="Proteomes" id="UP000365824">
    <property type="component" value="Unassembled WGS sequence"/>
</dbReference>
<dbReference type="EMBL" id="CP041395">
    <property type="protein sequence ID" value="QDM11845.1"/>
    <property type="molecule type" value="Genomic_DNA"/>
</dbReference>
<dbReference type="EMBL" id="VWFO01000013">
    <property type="protein sequence ID" value="KAA4664044.1"/>
    <property type="molecule type" value="Genomic_DNA"/>
</dbReference>
<dbReference type="RefSeq" id="WP_008775499.1">
    <property type="nucleotide sequence ID" value="NZ_CAAKNR010000079.1"/>
</dbReference>
<dbReference type="Proteomes" id="UP001219389">
    <property type="component" value="Unassembled WGS sequence"/>
</dbReference>
<dbReference type="Proteomes" id="UP000323717">
    <property type="component" value="Unassembled WGS sequence"/>
</dbReference>
<evidence type="ECO:0000313" key="1">
    <source>
        <dbReference type="EMBL" id="KAA3928988.1"/>
    </source>
</evidence>
<dbReference type="SUPFAM" id="SSF50630">
    <property type="entry name" value="Acid proteases"/>
    <property type="match status" value="1"/>
</dbReference>
<evidence type="ECO:0000313" key="8">
    <source>
        <dbReference type="Proteomes" id="UP000323717"/>
    </source>
</evidence>
<keyword evidence="5" id="KW-0378">Hydrolase</keyword>
<evidence type="ECO:0000313" key="2">
    <source>
        <dbReference type="EMBL" id="KAA3953697.1"/>
    </source>
</evidence>
<dbReference type="EMBL" id="VWLE01000037">
    <property type="protein sequence ID" value="KAA3953697.1"/>
    <property type="molecule type" value="Genomic_DNA"/>
</dbReference>
<evidence type="ECO:0000313" key="7">
    <source>
        <dbReference type="Proteomes" id="UP000318823"/>
    </source>
</evidence>
<evidence type="ECO:0000313" key="9">
    <source>
        <dbReference type="Proteomes" id="UP000365824"/>
    </source>
</evidence>
<dbReference type="EMBL" id="JAQNZF010000043">
    <property type="protein sequence ID" value="MDC2745039.1"/>
    <property type="molecule type" value="Genomic_DNA"/>
</dbReference>
<dbReference type="Gene3D" id="2.40.70.10">
    <property type="entry name" value="Acid Proteases"/>
    <property type="match status" value="2"/>
</dbReference>
<dbReference type="InterPro" id="IPR021109">
    <property type="entry name" value="Peptidase_aspartic_dom_sf"/>
</dbReference>
<reference evidence="5" key="5">
    <citation type="submission" date="2022-10" db="EMBL/GenBank/DDBJ databases">
        <title>Human gut microbiome strain richness.</title>
        <authorList>
            <person name="Chen-Liaw A."/>
        </authorList>
    </citation>
    <scope>NUCLEOTIDE SEQUENCE</scope>
    <source>
        <strain evidence="5">BSD2780120875st1_E1_BSD2780120875_150330</strain>
    </source>
</reference>
<evidence type="ECO:0000313" key="5">
    <source>
        <dbReference type="EMBL" id="MDC2745039.1"/>
    </source>
</evidence>
<proteinExistence type="predicted"/>
<dbReference type="Proteomes" id="UP000435985">
    <property type="component" value="Unassembled WGS sequence"/>
</dbReference>
<dbReference type="STRING" id="28116.Bovatus_04572"/>
<keyword evidence="5" id="KW-0645">Protease</keyword>
<dbReference type="GO" id="GO:0008233">
    <property type="term" value="F:peptidase activity"/>
    <property type="evidence" value="ECO:0007669"/>
    <property type="project" value="UniProtKB-KW"/>
</dbReference>
<evidence type="ECO:0000313" key="11">
    <source>
        <dbReference type="Proteomes" id="UP000435985"/>
    </source>
</evidence>
<dbReference type="Proteomes" id="UP000375690">
    <property type="component" value="Unassembled WGS sequence"/>
</dbReference>
<evidence type="ECO:0000313" key="6">
    <source>
        <dbReference type="EMBL" id="QDM11845.1"/>
    </source>
</evidence>
<evidence type="ECO:0000313" key="4">
    <source>
        <dbReference type="EMBL" id="KAB1325484.1"/>
    </source>
</evidence>
<evidence type="ECO:0000313" key="3">
    <source>
        <dbReference type="EMBL" id="KAA4664044.1"/>
    </source>
</evidence>
<dbReference type="EMBL" id="VWLB01000014">
    <property type="protein sequence ID" value="KAA3928988.1"/>
    <property type="molecule type" value="Genomic_DNA"/>
</dbReference>
<dbReference type="GO" id="GO:0006508">
    <property type="term" value="P:proteolysis"/>
    <property type="evidence" value="ECO:0007669"/>
    <property type="project" value="UniProtKB-KW"/>
</dbReference>
<reference evidence="6" key="2">
    <citation type="journal article" date="2018" name="Nature">
        <title>Human gut bacteria contain acquired interbacterial defence systems.</title>
        <authorList>
            <person name="Ross B.D."/>
            <person name="Verster A.J."/>
            <person name="Radey M.C."/>
            <person name="Schmidtke D.T."/>
            <person name="Pope C.E."/>
            <person name="Hoffman L.R."/>
            <person name="Hajjar A."/>
            <person name="Peterson S.B."/>
            <person name="Borenstein E."/>
            <person name="Mougous J."/>
        </authorList>
    </citation>
    <scope>NUCLEOTIDE SEQUENCE</scope>
    <source>
        <strain evidence="6">3725 D1 iv</strain>
    </source>
</reference>
<sequence>MKKNNMKSIGILTGLWLLLFLNCGQRMAAQIRNKVCDTIPYEFIQEKIIIPVTVNGIKVKYIVDTGGRTGTMYDAATEMKATAAGYMRISDVNAQGSNYQEAHVQNVSIGENYKIKQLKTMVLPKNPFFTGLGVVGILGGDAFAQSVVTFDSRSKIMVINYPYRPEGLKVTDGIPLLDETDHHSIVNVRLGDNDFKVLFDTGAGGFLLYSTEDYERLSDISKVTNHGYGIVAAGITGLGKPVDIKKVTVPPINIMGKEFTNVGSTTTVMNGSIIGVDLLEYGKVIIDYMRRRFYFFPFEEGKTDMGGAPALWNVSILPRNDRFEITTIWDSMKDKVAFGDQVININGTSLDDCPMSQMAVEDIMNAIRGDTGYIIVKKDNQEKKIEIRKEK</sequence>
<accession>A0A139L6L5</accession>
<reference evidence="7" key="1">
    <citation type="journal article" date="2018" name="J. Anim. Genet.">
        <title>Acquired interbacterial defense systems protect against interspecies antagonism in the human gut microbiome.</title>
        <authorList>
            <person name="Ross B.D."/>
            <person name="Verster A.J."/>
            <person name="Radey M.C."/>
            <person name="Schmidtke D.T."/>
            <person name="Pope C.E."/>
            <person name="Hoffman L.R."/>
            <person name="Hajjar A."/>
            <person name="Peterson S.B."/>
            <person name="Borenstein E."/>
            <person name="Mougous J."/>
        </authorList>
    </citation>
    <scope>NUCLEOTIDE SEQUENCE [LARGE SCALE GENOMIC DNA]</scope>
    <source>
        <strain evidence="7">3725 D1 iv</strain>
    </source>
</reference>